<gene>
    <name evidence="2" type="ORF">E1218_04835</name>
</gene>
<keyword evidence="2" id="KW-0808">Transferase</keyword>
<protein>
    <submittedName>
        <fullName evidence="2">N-acetyltransferase</fullName>
    </submittedName>
</protein>
<dbReference type="InterPro" id="IPR016181">
    <property type="entry name" value="Acyl_CoA_acyltransferase"/>
</dbReference>
<reference evidence="2 3" key="1">
    <citation type="submission" date="2019-02" db="EMBL/GenBank/DDBJ databases">
        <title>Draft genome sequences of novel Actinobacteria.</title>
        <authorList>
            <person name="Sahin N."/>
            <person name="Ay H."/>
            <person name="Saygin H."/>
        </authorList>
    </citation>
    <scope>NUCLEOTIDE SEQUENCE [LARGE SCALE GENOMIC DNA]</scope>
    <source>
        <strain evidence="2 3">16K104</strain>
    </source>
</reference>
<dbReference type="CDD" id="cd04301">
    <property type="entry name" value="NAT_SF"/>
    <property type="match status" value="1"/>
</dbReference>
<organism evidence="2 3">
    <name type="scientific">Kribbella turkmenica</name>
    <dbReference type="NCBI Taxonomy" id="2530375"/>
    <lineage>
        <taxon>Bacteria</taxon>
        <taxon>Bacillati</taxon>
        <taxon>Actinomycetota</taxon>
        <taxon>Actinomycetes</taxon>
        <taxon>Propionibacteriales</taxon>
        <taxon>Kribbellaceae</taxon>
        <taxon>Kribbella</taxon>
    </lineage>
</organism>
<dbReference type="Pfam" id="PF13508">
    <property type="entry name" value="Acetyltransf_7"/>
    <property type="match status" value="1"/>
</dbReference>
<evidence type="ECO:0000313" key="2">
    <source>
        <dbReference type="EMBL" id="TDD29196.1"/>
    </source>
</evidence>
<comment type="caution">
    <text evidence="2">The sequence shown here is derived from an EMBL/GenBank/DDBJ whole genome shotgun (WGS) entry which is preliminary data.</text>
</comment>
<evidence type="ECO:0000313" key="3">
    <source>
        <dbReference type="Proteomes" id="UP000295172"/>
    </source>
</evidence>
<proteinExistence type="predicted"/>
<dbReference type="SUPFAM" id="SSF55729">
    <property type="entry name" value="Acyl-CoA N-acyltransferases (Nat)"/>
    <property type="match status" value="1"/>
</dbReference>
<evidence type="ECO:0000259" key="1">
    <source>
        <dbReference type="PROSITE" id="PS51186"/>
    </source>
</evidence>
<sequence>MNTEIDALEQNLWSMWGQFGGGSGCRLLTSDDTLRFETPIPITPYNSVLRFTGPLEQVTLINASYANRGVAPLWWVHPSATAGLPGHLRSDALVCAEHVAGMVADLAVVAPPGASPAEIVEVDDTSLTDYLGLVSWRFSVPERDTEILESVVRAASLGSVNRAWVARLNGRPVAKAWLHRAGGVAGLYGIATRPEARKLGIAGCLTSTALQAAKDEGEQVAVLHATPMARPLYEGIGFRFVAGFEVWAPPGGAPWLGPGTVEHATVSGL</sequence>
<dbReference type="PROSITE" id="PS51186">
    <property type="entry name" value="GNAT"/>
    <property type="match status" value="1"/>
</dbReference>
<dbReference type="OrthoDB" id="164800at2"/>
<dbReference type="RefSeq" id="WP_132316649.1">
    <property type="nucleotide sequence ID" value="NZ_SMKR01000013.1"/>
</dbReference>
<dbReference type="Proteomes" id="UP000295172">
    <property type="component" value="Unassembled WGS sequence"/>
</dbReference>
<dbReference type="EMBL" id="SMKR01000013">
    <property type="protein sequence ID" value="TDD29196.1"/>
    <property type="molecule type" value="Genomic_DNA"/>
</dbReference>
<dbReference type="InterPro" id="IPR000182">
    <property type="entry name" value="GNAT_dom"/>
</dbReference>
<keyword evidence="3" id="KW-1185">Reference proteome</keyword>
<feature type="domain" description="N-acetyltransferase" evidence="1">
    <location>
        <begin position="117"/>
        <end position="260"/>
    </location>
</feature>
<accession>A0A4R4XEN3</accession>
<dbReference type="AlphaFoldDB" id="A0A4R4XEN3"/>
<dbReference type="Gene3D" id="3.40.630.30">
    <property type="match status" value="1"/>
</dbReference>
<dbReference type="GO" id="GO:0016747">
    <property type="term" value="F:acyltransferase activity, transferring groups other than amino-acyl groups"/>
    <property type="evidence" value="ECO:0007669"/>
    <property type="project" value="InterPro"/>
</dbReference>
<name>A0A4R4XEN3_9ACTN</name>